<reference evidence="6 7" key="1">
    <citation type="journal article" date="2019" name="Int. J. Syst. Evol. Microbiol.">
        <title>The Global Catalogue of Microorganisms (GCM) 10K type strain sequencing project: providing services to taxonomists for standard genome sequencing and annotation.</title>
        <authorList>
            <consortium name="The Broad Institute Genomics Platform"/>
            <consortium name="The Broad Institute Genome Sequencing Center for Infectious Disease"/>
            <person name="Wu L."/>
            <person name="Ma J."/>
        </authorList>
    </citation>
    <scope>NUCLEOTIDE SEQUENCE [LARGE SCALE GENOMIC DNA]</scope>
    <source>
        <strain evidence="6 7">JCM 6242</strain>
    </source>
</reference>
<dbReference type="PROSITE" id="PS51470">
    <property type="entry name" value="FG_GAP"/>
    <property type="match status" value="2"/>
</dbReference>
<dbReference type="SUPFAM" id="SSF69318">
    <property type="entry name" value="Integrin alpha N-terminal domain"/>
    <property type="match status" value="1"/>
</dbReference>
<sequence length="481" mass="47920">MRLLLPLLATAAIALPSAAQATAVRTGAGDPATAPGGARVGTSAGTGAGNCAGTGTATDDFDGDGTDDFATGDPFASPKGLAGAGTAHVLLGRGERGTTVTADGVRAGDGFGWSVRLAEVDADGCADLLVGAPYTDVAGRKDAGAVYVVYGGPRSRTVRLVAPEPEADAHFGWSLASGGTLVAIGAPHEDADGTGDSGAVYLFDTGALGPGRRVTQETEGVSGNGEVGDMFGWSLAIGDMGGTADEPDLAVGLPYENDDGLGRQDGDGKIDSGSIAVIFDVREPRDKYTSKKWDLRQVVAAAAGDRFGYAMAYTEDGGVGYLAVGAPLGDGGGVKDSGLVQLFRATRTVEIAPAATFHQGSEGTAGEGYGFSLALTADGGVRLAVGVPFDGPDRRGGVHLVPVTDPARARLITHDRPGDLFGWSVGFSGNRLVAGVPDRGVSGAVALLGRNDTEGVLLSPGTGGVPALDGGSSADFGASIG</sequence>
<evidence type="ECO:0000313" key="7">
    <source>
        <dbReference type="Proteomes" id="UP001500831"/>
    </source>
</evidence>
<feature type="region of interest" description="Disordered" evidence="4">
    <location>
        <begin position="26"/>
        <end position="51"/>
    </location>
</feature>
<feature type="chain" id="PRO_5046300831" description="Integrin-like protein" evidence="5">
    <location>
        <begin position="22"/>
        <end position="481"/>
    </location>
</feature>
<evidence type="ECO:0000256" key="5">
    <source>
        <dbReference type="SAM" id="SignalP"/>
    </source>
</evidence>
<feature type="compositionally biased region" description="Low complexity" evidence="4">
    <location>
        <begin position="26"/>
        <end position="43"/>
    </location>
</feature>
<gene>
    <name evidence="6" type="ORF">GCM10010517_20900</name>
</gene>
<evidence type="ECO:0000256" key="2">
    <source>
        <dbReference type="ARBA" id="ARBA00022737"/>
    </source>
</evidence>
<comment type="caution">
    <text evidence="6">The sequence shown here is derived from an EMBL/GenBank/DDBJ whole genome shotgun (WGS) entry which is preliminary data.</text>
</comment>
<dbReference type="InterPro" id="IPR028994">
    <property type="entry name" value="Integrin_alpha_N"/>
</dbReference>
<accession>A0ABN3VTS9</accession>
<dbReference type="PANTHER" id="PTHR36220:SF1">
    <property type="entry name" value="GAMMA TUBULIN COMPLEX COMPONENT C-TERMINAL DOMAIN-CONTAINING PROTEIN"/>
    <property type="match status" value="1"/>
</dbReference>
<dbReference type="Pfam" id="PF01839">
    <property type="entry name" value="FG-GAP"/>
    <property type="match status" value="2"/>
</dbReference>
<dbReference type="Proteomes" id="UP001500831">
    <property type="component" value="Unassembled WGS sequence"/>
</dbReference>
<dbReference type="Gene3D" id="2.130.10.130">
    <property type="entry name" value="Integrin alpha, N-terminal"/>
    <property type="match status" value="3"/>
</dbReference>
<dbReference type="PANTHER" id="PTHR36220">
    <property type="entry name" value="UNNAMED PRODUCT"/>
    <property type="match status" value="1"/>
</dbReference>
<keyword evidence="7" id="KW-1185">Reference proteome</keyword>
<evidence type="ECO:0000256" key="1">
    <source>
        <dbReference type="ARBA" id="ARBA00022729"/>
    </source>
</evidence>
<keyword evidence="1 5" id="KW-0732">Signal</keyword>
<organism evidence="6 7">
    <name type="scientific">Streptosporangium fragile</name>
    <dbReference type="NCBI Taxonomy" id="46186"/>
    <lineage>
        <taxon>Bacteria</taxon>
        <taxon>Bacillati</taxon>
        <taxon>Actinomycetota</taxon>
        <taxon>Actinomycetes</taxon>
        <taxon>Streptosporangiales</taxon>
        <taxon>Streptosporangiaceae</taxon>
        <taxon>Streptosporangium</taxon>
    </lineage>
</organism>
<dbReference type="SMART" id="SM00191">
    <property type="entry name" value="Int_alpha"/>
    <property type="match status" value="7"/>
</dbReference>
<evidence type="ECO:0000313" key="6">
    <source>
        <dbReference type="EMBL" id="GAA2862034.1"/>
    </source>
</evidence>
<dbReference type="RefSeq" id="WP_344970060.1">
    <property type="nucleotide sequence ID" value="NZ_BAAAVI010000011.1"/>
</dbReference>
<dbReference type="InterPro" id="IPR013519">
    <property type="entry name" value="Int_alpha_beta-p"/>
</dbReference>
<proteinExistence type="predicted"/>
<evidence type="ECO:0008006" key="8">
    <source>
        <dbReference type="Google" id="ProtNLM"/>
    </source>
</evidence>
<protein>
    <recommendedName>
        <fullName evidence="8">Integrin-like protein</fullName>
    </recommendedName>
</protein>
<dbReference type="InterPro" id="IPR013517">
    <property type="entry name" value="FG-GAP"/>
</dbReference>
<keyword evidence="3" id="KW-0325">Glycoprotein</keyword>
<keyword evidence="2" id="KW-0677">Repeat</keyword>
<evidence type="ECO:0000256" key="4">
    <source>
        <dbReference type="SAM" id="MobiDB-lite"/>
    </source>
</evidence>
<dbReference type="EMBL" id="BAAAVI010000011">
    <property type="protein sequence ID" value="GAA2862034.1"/>
    <property type="molecule type" value="Genomic_DNA"/>
</dbReference>
<dbReference type="Pfam" id="PF14312">
    <property type="entry name" value="FG-GAP_2"/>
    <property type="match status" value="1"/>
</dbReference>
<name>A0ABN3VTS9_9ACTN</name>
<feature type="signal peptide" evidence="5">
    <location>
        <begin position="1"/>
        <end position="21"/>
    </location>
</feature>
<evidence type="ECO:0000256" key="3">
    <source>
        <dbReference type="ARBA" id="ARBA00023180"/>
    </source>
</evidence>